<sequence>MCTLRQSPNMTSFYGAAVAGVACSQETLTAPGHLVSLWNVNHSEARERAIQRANAQEKDWKLKDNQTKQPNVPIDGENNLQAPTLPRNRRSSMYNLRHDDVGIKSVHGYADSSRMRPSTPEREQSKYSRF</sequence>
<evidence type="ECO:0000256" key="1">
    <source>
        <dbReference type="SAM" id="MobiDB-lite"/>
    </source>
</evidence>
<comment type="caution">
    <text evidence="2">The sequence shown here is derived from an EMBL/GenBank/DDBJ whole genome shotgun (WGS) entry which is preliminary data.</text>
</comment>
<gene>
    <name evidence="2" type="ORF">FSP39_006568</name>
</gene>
<feature type="compositionally biased region" description="Basic and acidic residues" evidence="1">
    <location>
        <begin position="55"/>
        <end position="66"/>
    </location>
</feature>
<dbReference type="PROSITE" id="PS51257">
    <property type="entry name" value="PROKAR_LIPOPROTEIN"/>
    <property type="match status" value="1"/>
</dbReference>
<dbReference type="Proteomes" id="UP001186944">
    <property type="component" value="Unassembled WGS sequence"/>
</dbReference>
<reference evidence="2" key="1">
    <citation type="submission" date="2019-08" db="EMBL/GenBank/DDBJ databases">
        <title>The improved chromosome-level genome for the pearl oyster Pinctada fucata martensii using PacBio sequencing and Hi-C.</title>
        <authorList>
            <person name="Zheng Z."/>
        </authorList>
    </citation>
    <scope>NUCLEOTIDE SEQUENCE</scope>
    <source>
        <strain evidence="2">ZZ-2019</strain>
        <tissue evidence="2">Adductor muscle</tissue>
    </source>
</reference>
<evidence type="ECO:0000313" key="2">
    <source>
        <dbReference type="EMBL" id="KAK3099586.1"/>
    </source>
</evidence>
<organism evidence="2 3">
    <name type="scientific">Pinctada imbricata</name>
    <name type="common">Atlantic pearl-oyster</name>
    <name type="synonym">Pinctada martensii</name>
    <dbReference type="NCBI Taxonomy" id="66713"/>
    <lineage>
        <taxon>Eukaryota</taxon>
        <taxon>Metazoa</taxon>
        <taxon>Spiralia</taxon>
        <taxon>Lophotrochozoa</taxon>
        <taxon>Mollusca</taxon>
        <taxon>Bivalvia</taxon>
        <taxon>Autobranchia</taxon>
        <taxon>Pteriomorphia</taxon>
        <taxon>Pterioida</taxon>
        <taxon>Pterioidea</taxon>
        <taxon>Pteriidae</taxon>
        <taxon>Pinctada</taxon>
    </lineage>
</organism>
<name>A0AA88YCS3_PINIB</name>
<evidence type="ECO:0000313" key="3">
    <source>
        <dbReference type="Proteomes" id="UP001186944"/>
    </source>
</evidence>
<accession>A0AA88YCS3</accession>
<feature type="compositionally biased region" description="Basic and acidic residues" evidence="1">
    <location>
        <begin position="119"/>
        <end position="130"/>
    </location>
</feature>
<protein>
    <submittedName>
        <fullName evidence="2">Uncharacterized protein</fullName>
    </submittedName>
</protein>
<feature type="region of interest" description="Disordered" evidence="1">
    <location>
        <begin position="55"/>
        <end position="130"/>
    </location>
</feature>
<proteinExistence type="predicted"/>
<keyword evidence="3" id="KW-1185">Reference proteome</keyword>
<dbReference type="AlphaFoldDB" id="A0AA88YCS3"/>
<dbReference type="EMBL" id="VSWD01000006">
    <property type="protein sequence ID" value="KAK3099586.1"/>
    <property type="molecule type" value="Genomic_DNA"/>
</dbReference>